<name>A0ABN6EP91_9BACT</name>
<evidence type="ECO:0000256" key="2">
    <source>
        <dbReference type="PROSITE-ProRule" id="PRU00703"/>
    </source>
</evidence>
<dbReference type="Proteomes" id="UP001053296">
    <property type="component" value="Chromosome"/>
</dbReference>
<sequence>MLTAKELMTSECITLTPETDIATAAKTLLDNKINGAPVIDDGKVVGVLCQSDLVAQQKRITLPSFFTLLDGVFPLSSQDELEAEVTKIAAAKVGDAMTPTPTFITPETSIEDIATMMANEKLYTLPVLEDGKLVGVVGKEDVLKTLLQNT</sequence>
<dbReference type="SUPFAM" id="SSF54631">
    <property type="entry name" value="CBS-domain pair"/>
    <property type="match status" value="1"/>
</dbReference>
<feature type="domain" description="CBS" evidence="3">
    <location>
        <begin position="97"/>
        <end position="150"/>
    </location>
</feature>
<keyword evidence="1 2" id="KW-0129">CBS domain</keyword>
<gene>
    <name evidence="4" type="ORF">PSDVSF_02900</name>
</gene>
<dbReference type="InterPro" id="IPR051257">
    <property type="entry name" value="Diverse_CBS-Domain"/>
</dbReference>
<dbReference type="SMART" id="SM00116">
    <property type="entry name" value="CBS"/>
    <property type="match status" value="2"/>
</dbReference>
<dbReference type="InterPro" id="IPR046342">
    <property type="entry name" value="CBS_dom_sf"/>
</dbReference>
<proteinExistence type="predicted"/>
<dbReference type="CDD" id="cd04586">
    <property type="entry name" value="CBS_pair_BON_assoc"/>
    <property type="match status" value="1"/>
</dbReference>
<dbReference type="Pfam" id="PF00571">
    <property type="entry name" value="CBS"/>
    <property type="match status" value="2"/>
</dbReference>
<reference evidence="4" key="1">
    <citation type="journal article" date="2022" name="Arch. Microbiol.">
        <title>Pseudodesulfovibrio sediminis sp. nov., a mesophilic and neutrophilic sulfate-reducing bacterium isolated from sediment of a brackish lake.</title>
        <authorList>
            <person name="Takahashi A."/>
            <person name="Kojima H."/>
            <person name="Watanabe M."/>
            <person name="Fukui M."/>
        </authorList>
    </citation>
    <scope>NUCLEOTIDE SEQUENCE</scope>
    <source>
        <strain evidence="4">SF6</strain>
    </source>
</reference>
<dbReference type="EMBL" id="AP024485">
    <property type="protein sequence ID" value="BCS87048.1"/>
    <property type="molecule type" value="Genomic_DNA"/>
</dbReference>
<evidence type="ECO:0000313" key="5">
    <source>
        <dbReference type="Proteomes" id="UP001053296"/>
    </source>
</evidence>
<dbReference type="RefSeq" id="WP_229592877.1">
    <property type="nucleotide sequence ID" value="NZ_AP024485.1"/>
</dbReference>
<dbReference type="InterPro" id="IPR000644">
    <property type="entry name" value="CBS_dom"/>
</dbReference>
<keyword evidence="5" id="KW-1185">Reference proteome</keyword>
<protein>
    <submittedName>
        <fullName evidence="4">Membrane protein</fullName>
    </submittedName>
</protein>
<dbReference type="PANTHER" id="PTHR43080">
    <property type="entry name" value="CBS DOMAIN-CONTAINING PROTEIN CBSX3, MITOCHONDRIAL"/>
    <property type="match status" value="1"/>
</dbReference>
<organism evidence="4 5">
    <name type="scientific">Pseudodesulfovibrio sediminis</name>
    <dbReference type="NCBI Taxonomy" id="2810563"/>
    <lineage>
        <taxon>Bacteria</taxon>
        <taxon>Pseudomonadati</taxon>
        <taxon>Thermodesulfobacteriota</taxon>
        <taxon>Desulfovibrionia</taxon>
        <taxon>Desulfovibrionales</taxon>
        <taxon>Desulfovibrionaceae</taxon>
    </lineage>
</organism>
<evidence type="ECO:0000259" key="3">
    <source>
        <dbReference type="PROSITE" id="PS51371"/>
    </source>
</evidence>
<accession>A0ABN6EP91</accession>
<dbReference type="PANTHER" id="PTHR43080:SF2">
    <property type="entry name" value="CBS DOMAIN-CONTAINING PROTEIN"/>
    <property type="match status" value="1"/>
</dbReference>
<feature type="domain" description="CBS" evidence="3">
    <location>
        <begin position="8"/>
        <end position="64"/>
    </location>
</feature>
<evidence type="ECO:0000313" key="4">
    <source>
        <dbReference type="EMBL" id="BCS87048.1"/>
    </source>
</evidence>
<dbReference type="PROSITE" id="PS51371">
    <property type="entry name" value="CBS"/>
    <property type="match status" value="2"/>
</dbReference>
<dbReference type="Gene3D" id="3.10.580.10">
    <property type="entry name" value="CBS-domain"/>
    <property type="match status" value="1"/>
</dbReference>
<evidence type="ECO:0000256" key="1">
    <source>
        <dbReference type="ARBA" id="ARBA00023122"/>
    </source>
</evidence>